<name>A0ABS7URL1_9BACI</name>
<accession>A0ABS7URL1</accession>
<feature type="transmembrane region" description="Helical" evidence="5">
    <location>
        <begin position="590"/>
        <end position="612"/>
    </location>
</feature>
<protein>
    <submittedName>
        <fullName evidence="7">YhgE/Pip domain-containing protein</fullName>
    </submittedName>
</protein>
<dbReference type="Pfam" id="PF12698">
    <property type="entry name" value="ABC2_membrane_3"/>
    <property type="match status" value="2"/>
</dbReference>
<dbReference type="PANTHER" id="PTHR43077:SF5">
    <property type="entry name" value="PHAGE INFECTION PROTEIN"/>
    <property type="match status" value="1"/>
</dbReference>
<dbReference type="InterPro" id="IPR017500">
    <property type="entry name" value="Phage_infect_YhgE_N"/>
</dbReference>
<feature type="transmembrane region" description="Helical" evidence="5">
    <location>
        <begin position="17"/>
        <end position="40"/>
    </location>
</feature>
<dbReference type="InterPro" id="IPR013525">
    <property type="entry name" value="ABC2_TM"/>
</dbReference>
<dbReference type="NCBIfam" id="TIGR03057">
    <property type="entry name" value="xxxLxxG_by_4"/>
    <property type="match status" value="2"/>
</dbReference>
<dbReference type="RefSeq" id="WP_224139059.1">
    <property type="nucleotide sequence ID" value="NZ_JAIQUM010000020.1"/>
</dbReference>
<evidence type="ECO:0000256" key="3">
    <source>
        <dbReference type="ARBA" id="ARBA00022989"/>
    </source>
</evidence>
<evidence type="ECO:0000313" key="8">
    <source>
        <dbReference type="Proteomes" id="UP001165287"/>
    </source>
</evidence>
<feature type="domain" description="ABC-2 type transporter transmembrane" evidence="6">
    <location>
        <begin position="22"/>
        <end position="167"/>
    </location>
</feature>
<dbReference type="NCBIfam" id="TIGR03062">
    <property type="entry name" value="pip_yhgE_Cterm"/>
    <property type="match status" value="1"/>
</dbReference>
<proteinExistence type="predicted"/>
<dbReference type="InterPro" id="IPR023908">
    <property type="entry name" value="xxxLxxG_rpt"/>
</dbReference>
<dbReference type="PANTHER" id="PTHR43077">
    <property type="entry name" value="TRANSPORT PERMEASE YVFS-RELATED"/>
    <property type="match status" value="1"/>
</dbReference>
<organism evidence="7 8">
    <name type="scientific">Metabacillus rhizolycopersici</name>
    <dbReference type="NCBI Taxonomy" id="2875709"/>
    <lineage>
        <taxon>Bacteria</taxon>
        <taxon>Bacillati</taxon>
        <taxon>Bacillota</taxon>
        <taxon>Bacilli</taxon>
        <taxon>Bacillales</taxon>
        <taxon>Bacillaceae</taxon>
        <taxon>Metabacillus</taxon>
    </lineage>
</organism>
<keyword evidence="3 5" id="KW-1133">Transmembrane helix</keyword>
<evidence type="ECO:0000313" key="7">
    <source>
        <dbReference type="EMBL" id="MBZ5750776.1"/>
    </source>
</evidence>
<sequence>MSLIKQEWKALFKNKKVLIAVIGVLFIPLMYSGGYLSAFWDPYGKLDELPVAVVNNDRGATYEGKELDVGNELVGNLKENASFDWNFVDKEDADKGLENHDYYMVIEIPENFSSNATTLQDAQPQHLELSFKTNKAYNFISGQIGESAVTKIKEEVASSLTKTYAESIFDNIELMADGIGEASDGANKINDGVGELKKGSSTLDESLHELVKSSVTFKDGLQEASTGSSELANGVSSLDEGLATMKQGQDELYNGSVKAEAGTSALVTGLNESRLGMQELQKSLPSLTSGTETLKNSASKLVAGTNQLADGSIDASVGAAKLSQNLSQVMTDVNDMMTELQAMPLPEQNKQELQKLAEALSSLDQGGKQLASNLNQLAAGASELTKNVAELPASTEKIYNGTVIVQDTIDQLAAGQEKLYNGAVQVNEGQSKITSGLSVFGDKITEAKVGTKQLKDGGIALEKGISQLADGSVALEAGSTELANGADQINNGLTVLSDGTSELSTKLGEASEETKETQGSNELFDMVANPVDLHTEELHEVPNYGTGLAPYFLSLALFVGALLLTVVFPLRESSGIPKSGFTWFLSKFSVLFFVAVVQAILADVILLFGLGIEVKSVELFILFSILTSLTFMAIVQFLVTTMADPGRFVAIIVLILQLTTSAGTFPLELIPNIFQKINQWLPMTYSVAGFKAIISSGDFTDMWSQALVLVGFLVCAVIGTIVYFTLKVKKERHILNEDIPA</sequence>
<evidence type="ECO:0000256" key="1">
    <source>
        <dbReference type="ARBA" id="ARBA00004141"/>
    </source>
</evidence>
<keyword evidence="2 5" id="KW-0812">Transmembrane</keyword>
<keyword evidence="4 5" id="KW-0472">Membrane</keyword>
<dbReference type="InterPro" id="IPR051328">
    <property type="entry name" value="T7SS_ABC-Transporter"/>
</dbReference>
<evidence type="ECO:0000259" key="6">
    <source>
        <dbReference type="Pfam" id="PF12698"/>
    </source>
</evidence>
<reference evidence="7" key="1">
    <citation type="submission" date="2024-05" db="EMBL/GenBank/DDBJ databases">
        <title>Metabacillus sp. nov., isolated from the rhizosphere soil of tomato plants.</title>
        <authorList>
            <person name="Ma R."/>
        </authorList>
    </citation>
    <scope>NUCLEOTIDE SEQUENCE</scope>
    <source>
        <strain evidence="7">DBTR6</strain>
    </source>
</reference>
<keyword evidence="8" id="KW-1185">Reference proteome</keyword>
<evidence type="ECO:0000256" key="5">
    <source>
        <dbReference type="SAM" id="Phobius"/>
    </source>
</evidence>
<feature type="transmembrane region" description="Helical" evidence="5">
    <location>
        <begin position="706"/>
        <end position="726"/>
    </location>
</feature>
<feature type="transmembrane region" description="Helical" evidence="5">
    <location>
        <begin position="645"/>
        <end position="665"/>
    </location>
</feature>
<evidence type="ECO:0000256" key="2">
    <source>
        <dbReference type="ARBA" id="ARBA00022692"/>
    </source>
</evidence>
<comment type="caution">
    <text evidence="7">The sequence shown here is derived from an EMBL/GenBank/DDBJ whole genome shotgun (WGS) entry which is preliminary data.</text>
</comment>
<feature type="transmembrane region" description="Helical" evidence="5">
    <location>
        <begin position="619"/>
        <end position="639"/>
    </location>
</feature>
<dbReference type="Proteomes" id="UP001165287">
    <property type="component" value="Unassembled WGS sequence"/>
</dbReference>
<dbReference type="Gene3D" id="3.40.1710.10">
    <property type="entry name" value="abc type-2 transporter like domain"/>
    <property type="match status" value="1"/>
</dbReference>
<evidence type="ECO:0000256" key="4">
    <source>
        <dbReference type="ARBA" id="ARBA00023136"/>
    </source>
</evidence>
<comment type="subcellular location">
    <subcellularLocation>
        <location evidence="1">Membrane</location>
        <topology evidence="1">Multi-pass membrane protein</topology>
    </subcellularLocation>
</comment>
<dbReference type="InterPro" id="IPR017501">
    <property type="entry name" value="Phage_infect_YhgE_C"/>
</dbReference>
<dbReference type="NCBIfam" id="TIGR03061">
    <property type="entry name" value="pip_yhgE_Nterm"/>
    <property type="match status" value="1"/>
</dbReference>
<feature type="transmembrane region" description="Helical" evidence="5">
    <location>
        <begin position="548"/>
        <end position="570"/>
    </location>
</feature>
<feature type="domain" description="ABC-2 type transporter transmembrane" evidence="6">
    <location>
        <begin position="420"/>
        <end position="721"/>
    </location>
</feature>
<gene>
    <name evidence="7" type="ORF">K9V48_11045</name>
</gene>
<dbReference type="EMBL" id="JAIQUM010000020">
    <property type="protein sequence ID" value="MBZ5750776.1"/>
    <property type="molecule type" value="Genomic_DNA"/>
</dbReference>